<feature type="domain" description="Restriction endonuclease type IV Mrr" evidence="1">
    <location>
        <begin position="246"/>
        <end position="361"/>
    </location>
</feature>
<dbReference type="AlphaFoldDB" id="A0A4R7RWL1"/>
<evidence type="ECO:0000259" key="1">
    <source>
        <dbReference type="Pfam" id="PF04471"/>
    </source>
</evidence>
<organism evidence="2 3">
    <name type="scientific">Prosthecobacter fusiformis</name>
    <dbReference type="NCBI Taxonomy" id="48464"/>
    <lineage>
        <taxon>Bacteria</taxon>
        <taxon>Pseudomonadati</taxon>
        <taxon>Verrucomicrobiota</taxon>
        <taxon>Verrucomicrobiia</taxon>
        <taxon>Verrucomicrobiales</taxon>
        <taxon>Verrucomicrobiaceae</taxon>
        <taxon>Prosthecobacter</taxon>
    </lineage>
</organism>
<protein>
    <submittedName>
        <fullName evidence="2">Restriction system protein</fullName>
    </submittedName>
</protein>
<dbReference type="GO" id="GO:0009307">
    <property type="term" value="P:DNA restriction-modification system"/>
    <property type="evidence" value="ECO:0007669"/>
    <property type="project" value="InterPro"/>
</dbReference>
<accession>A0A4R7RWL1</accession>
<gene>
    <name evidence="2" type="ORF">EI77_03071</name>
</gene>
<evidence type="ECO:0000313" key="2">
    <source>
        <dbReference type="EMBL" id="TDU69418.1"/>
    </source>
</evidence>
<dbReference type="RefSeq" id="WP_133796103.1">
    <property type="nucleotide sequence ID" value="NZ_SOCA01000005.1"/>
</dbReference>
<dbReference type="SUPFAM" id="SSF52980">
    <property type="entry name" value="Restriction endonuclease-like"/>
    <property type="match status" value="1"/>
</dbReference>
<dbReference type="Gene3D" id="3.40.50.300">
    <property type="entry name" value="P-loop containing nucleotide triphosphate hydrolases"/>
    <property type="match status" value="1"/>
</dbReference>
<dbReference type="OrthoDB" id="9803736at2"/>
<dbReference type="InterPro" id="IPR011856">
    <property type="entry name" value="tRNA_endonuc-like_dom_sf"/>
</dbReference>
<dbReference type="SUPFAM" id="SSF52540">
    <property type="entry name" value="P-loop containing nucleoside triphosphate hydrolases"/>
    <property type="match status" value="1"/>
</dbReference>
<dbReference type="GO" id="GO:0015666">
    <property type="term" value="F:restriction endodeoxyribonuclease activity"/>
    <property type="evidence" value="ECO:0007669"/>
    <property type="project" value="TreeGrafter"/>
</dbReference>
<comment type="caution">
    <text evidence="2">The sequence shown here is derived from an EMBL/GenBank/DDBJ whole genome shotgun (WGS) entry which is preliminary data.</text>
</comment>
<dbReference type="Proteomes" id="UP000295662">
    <property type="component" value="Unassembled WGS sequence"/>
</dbReference>
<dbReference type="InterPro" id="IPR007560">
    <property type="entry name" value="Restrct_endonuc_IV_Mrr"/>
</dbReference>
<reference evidence="2 3" key="1">
    <citation type="submission" date="2019-03" db="EMBL/GenBank/DDBJ databases">
        <title>Genomic Encyclopedia of Archaeal and Bacterial Type Strains, Phase II (KMG-II): from individual species to whole genera.</title>
        <authorList>
            <person name="Goeker M."/>
        </authorList>
    </citation>
    <scope>NUCLEOTIDE SEQUENCE [LARGE SCALE GENOMIC DNA]</scope>
    <source>
        <strain evidence="2 3">ATCC 25309</strain>
    </source>
</reference>
<sequence length="369" mass="40092">MADSEISKSFVGRAYELEILRKSLLGGQSRTVVISGPRGIGKTALGYVFSDLHHAEFPGGVSRLHANPMEPLDILVSSTFVDQTKASLIIIDDVDERPNSTVLKEVNKLRQIFPNAGIILTTGGDPTVLQGDTAIRLGGLSSDLMRNMIEQRASLSADACVPKELLDLLQGHVLAGKIAADSMLAQGLTPRELLRRLHAFTASGIYDPSGLPLLAGASQTQIISDITTVSDEFLTKLHDSPNLWYDLSPRDFEVVVAEILYRLGYDITLTPASKDGGKDIYAAKKSDLGSFLYVVECKRYAPDNTIGVGLIRQLNGVVEAERATAGILATTSFFTKDAKEFQTTVANRMSLKDYLGLQDWLARLQNPKV</sequence>
<dbReference type="EMBL" id="SOCA01000005">
    <property type="protein sequence ID" value="TDU69418.1"/>
    <property type="molecule type" value="Genomic_DNA"/>
</dbReference>
<dbReference type="Pfam" id="PF04471">
    <property type="entry name" value="Mrr_cat"/>
    <property type="match status" value="1"/>
</dbReference>
<dbReference type="InterPro" id="IPR011335">
    <property type="entry name" value="Restrct_endonuc-II-like"/>
</dbReference>
<proteinExistence type="predicted"/>
<evidence type="ECO:0000313" key="3">
    <source>
        <dbReference type="Proteomes" id="UP000295662"/>
    </source>
</evidence>
<dbReference type="InterPro" id="IPR027417">
    <property type="entry name" value="P-loop_NTPase"/>
</dbReference>
<dbReference type="PANTHER" id="PTHR30015:SF7">
    <property type="entry name" value="TYPE IV METHYL-DIRECTED RESTRICTION ENZYME ECOKMRR"/>
    <property type="match status" value="1"/>
</dbReference>
<name>A0A4R7RWL1_9BACT</name>
<dbReference type="InterPro" id="IPR052906">
    <property type="entry name" value="Type_IV_Methyl-Rstrct_Enzyme"/>
</dbReference>
<dbReference type="GO" id="GO:0003677">
    <property type="term" value="F:DNA binding"/>
    <property type="evidence" value="ECO:0007669"/>
    <property type="project" value="InterPro"/>
</dbReference>
<dbReference type="PANTHER" id="PTHR30015">
    <property type="entry name" value="MRR RESTRICTION SYSTEM PROTEIN"/>
    <property type="match status" value="1"/>
</dbReference>
<keyword evidence="3" id="KW-1185">Reference proteome</keyword>
<dbReference type="Gene3D" id="3.40.1350.10">
    <property type="match status" value="1"/>
</dbReference>